<name>A0AA39HTR4_9BILA</name>
<dbReference type="Proteomes" id="UP001175271">
    <property type="component" value="Unassembled WGS sequence"/>
</dbReference>
<dbReference type="InterPro" id="IPR012942">
    <property type="entry name" value="SRR1-like"/>
</dbReference>
<keyword evidence="2" id="KW-0472">Membrane</keyword>
<organism evidence="4 5">
    <name type="scientific">Steinernema hermaphroditum</name>
    <dbReference type="NCBI Taxonomy" id="289476"/>
    <lineage>
        <taxon>Eukaryota</taxon>
        <taxon>Metazoa</taxon>
        <taxon>Ecdysozoa</taxon>
        <taxon>Nematoda</taxon>
        <taxon>Chromadorea</taxon>
        <taxon>Rhabditida</taxon>
        <taxon>Tylenchina</taxon>
        <taxon>Panagrolaimomorpha</taxon>
        <taxon>Strongyloidoidea</taxon>
        <taxon>Steinernematidae</taxon>
        <taxon>Steinernema</taxon>
    </lineage>
</organism>
<dbReference type="InterPro" id="IPR040044">
    <property type="entry name" value="SRR1L"/>
</dbReference>
<comment type="caution">
    <text evidence="4">The sequence shown here is derived from an EMBL/GenBank/DDBJ whole genome shotgun (WGS) entry which is preliminary data.</text>
</comment>
<dbReference type="Pfam" id="PF07985">
    <property type="entry name" value="SRR1"/>
    <property type="match status" value="1"/>
</dbReference>
<feature type="transmembrane region" description="Helical" evidence="2">
    <location>
        <begin position="607"/>
        <end position="628"/>
    </location>
</feature>
<comment type="similarity">
    <text evidence="1">Belongs to the SRR1 family.</text>
</comment>
<feature type="transmembrane region" description="Helical" evidence="2">
    <location>
        <begin position="813"/>
        <end position="830"/>
    </location>
</feature>
<reference evidence="4" key="1">
    <citation type="submission" date="2023-06" db="EMBL/GenBank/DDBJ databases">
        <title>Genomic analysis of the entomopathogenic nematode Steinernema hermaphroditum.</title>
        <authorList>
            <person name="Schwarz E.M."/>
            <person name="Heppert J.K."/>
            <person name="Baniya A."/>
            <person name="Schwartz H.T."/>
            <person name="Tan C.-H."/>
            <person name="Antoshechkin I."/>
            <person name="Sternberg P.W."/>
            <person name="Goodrich-Blair H."/>
            <person name="Dillman A.R."/>
        </authorList>
    </citation>
    <scope>NUCLEOTIDE SEQUENCE</scope>
    <source>
        <strain evidence="4">PS9179</strain>
        <tissue evidence="4">Whole animal</tissue>
    </source>
</reference>
<feature type="transmembrane region" description="Helical" evidence="2">
    <location>
        <begin position="765"/>
        <end position="793"/>
    </location>
</feature>
<keyword evidence="2" id="KW-0812">Transmembrane</keyword>
<dbReference type="GO" id="GO:0005737">
    <property type="term" value="C:cytoplasm"/>
    <property type="evidence" value="ECO:0007669"/>
    <property type="project" value="TreeGrafter"/>
</dbReference>
<accession>A0AA39HTR4</accession>
<feature type="domain" description="SRR1-like" evidence="3">
    <location>
        <begin position="325"/>
        <end position="489"/>
    </location>
</feature>
<dbReference type="EMBL" id="JAUCMV010000003">
    <property type="protein sequence ID" value="KAK0411877.1"/>
    <property type="molecule type" value="Genomic_DNA"/>
</dbReference>
<feature type="transmembrane region" description="Helical" evidence="2">
    <location>
        <begin position="648"/>
        <end position="670"/>
    </location>
</feature>
<dbReference type="AlphaFoldDB" id="A0AA39HTR4"/>
<protein>
    <recommendedName>
        <fullName evidence="3">SRR1-like domain-containing protein</fullName>
    </recommendedName>
</protein>
<dbReference type="PANTHER" id="PTHR28626">
    <property type="entry name" value="SRR1-LIKE PROTEIN"/>
    <property type="match status" value="1"/>
</dbReference>
<feature type="transmembrane region" description="Helical" evidence="2">
    <location>
        <begin position="572"/>
        <end position="595"/>
    </location>
</feature>
<keyword evidence="2" id="KW-1133">Transmembrane helix</keyword>
<dbReference type="PANTHER" id="PTHR28626:SF3">
    <property type="entry name" value="SRR1-LIKE PROTEIN"/>
    <property type="match status" value="1"/>
</dbReference>
<evidence type="ECO:0000313" key="4">
    <source>
        <dbReference type="EMBL" id="KAK0411877.1"/>
    </source>
</evidence>
<dbReference type="GO" id="GO:0005634">
    <property type="term" value="C:nucleus"/>
    <property type="evidence" value="ECO:0007669"/>
    <property type="project" value="TreeGrafter"/>
</dbReference>
<evidence type="ECO:0000256" key="1">
    <source>
        <dbReference type="ARBA" id="ARBA00009856"/>
    </source>
</evidence>
<keyword evidence="5" id="KW-1185">Reference proteome</keyword>
<sequence>MAETSELPERNEFLEQLEASKAGLIKMLTECAKKEATFLRSGRTFGADYDPLEEILSDLAEVVRKRKIGVLRSVWTIPRSEKTPENQNYRLWELVLLRALKERFTPRECVFQASEISEEEERYLESIGIRSLSPSDQLGDVALEKHEFEMHWMANTNPVFLNDFLWSRWNSKDLSQLILVYRHPNVSTKSAELLALHSVANFDSIVQKKYEALFAATDLEGFANIADRCQKSTRNLFLASTQVGSFPRYSYAKLFHLKGAIVPQIPSAKPDYLHTQVPFYEDPSGQPDRLVEITTFADFDSNVEKIKRQFEAWPFPKAVSAKLRKILDGRTVNRICLAGVGEFANAYAPTANSVVSSLYQLVLALALKNRFRAPRVTLQEAVLTDFEKECLDRLGIELANDLYDAGEGRGPNEVTLYFLPNATLEQYNNIFWANRKTIRNVVVIGPPPFFGNRDSICKSTCGHQLVLQRNLRAKYDALAKFSAKKTADPLRLSTEAQVGPDFRAAFEERTIMAYPGDSLPEVGDEKPDYSKLKGEPAPPCVFPWRHFNKLLPPSLLLMTDNNSSSTSSTMTAAMHVNVAIYAISAVLNVITCATVHLSKGFTTVNMFVLHIMFPSAINSILLCIFGVFKNDENVFQKIYRLVDIYVSYHYAVVGGFFHLFTYLLFVKPMLASKVIDAPKKWFYISQAVALFFTLVSYCAVQYTRGYLQAPEVMVLRRAINLAFFNLPCMLLIMLLFVTYFMSICKIVQYKAKSFQSTKIRKSKTAVLFFTPIILLFLGNLADFGITNLNTLFLFFGSNAFMSVRSQFDSASSYFYPAQMIIYPVCTLIAFPEYRRPLTRWNWSSSSRTSTS</sequence>
<proteinExistence type="inferred from homology"/>
<gene>
    <name evidence="4" type="ORF">QR680_005894</name>
</gene>
<evidence type="ECO:0000256" key="2">
    <source>
        <dbReference type="SAM" id="Phobius"/>
    </source>
</evidence>
<feature type="transmembrane region" description="Helical" evidence="2">
    <location>
        <begin position="722"/>
        <end position="744"/>
    </location>
</feature>
<evidence type="ECO:0000259" key="3">
    <source>
        <dbReference type="Pfam" id="PF07985"/>
    </source>
</evidence>
<feature type="transmembrane region" description="Helical" evidence="2">
    <location>
        <begin position="682"/>
        <end position="702"/>
    </location>
</feature>
<evidence type="ECO:0000313" key="5">
    <source>
        <dbReference type="Proteomes" id="UP001175271"/>
    </source>
</evidence>